<evidence type="ECO:0000313" key="6">
    <source>
        <dbReference type="Proteomes" id="UP000296733"/>
    </source>
</evidence>
<dbReference type="PROSITE" id="PS50234">
    <property type="entry name" value="VWFA"/>
    <property type="match status" value="1"/>
</dbReference>
<dbReference type="InterPro" id="IPR036465">
    <property type="entry name" value="vWFA_dom_sf"/>
</dbReference>
<dbReference type="Proteomes" id="UP000236740">
    <property type="component" value="Unassembled WGS sequence"/>
</dbReference>
<dbReference type="KEGG" id="hlm:DV707_00485"/>
<accession>A0A1H5X238</accession>
<dbReference type="SUPFAM" id="SSF53300">
    <property type="entry name" value="vWA-like"/>
    <property type="match status" value="1"/>
</dbReference>
<organism evidence="4 5">
    <name type="scientific">Halobellus limi</name>
    <dbReference type="NCBI Taxonomy" id="699433"/>
    <lineage>
        <taxon>Archaea</taxon>
        <taxon>Methanobacteriati</taxon>
        <taxon>Methanobacteriota</taxon>
        <taxon>Stenosarchaea group</taxon>
        <taxon>Halobacteria</taxon>
        <taxon>Halobacteriales</taxon>
        <taxon>Haloferacaceae</taxon>
        <taxon>Halobellus</taxon>
    </lineage>
</organism>
<dbReference type="InterPro" id="IPR023833">
    <property type="entry name" value="Signal_pept_SipW-depend-type"/>
</dbReference>
<dbReference type="AlphaFoldDB" id="A0A1H5X238"/>
<dbReference type="NCBIfam" id="TIGR04088">
    <property type="entry name" value="cognate_SipW"/>
    <property type="match status" value="1"/>
</dbReference>
<reference evidence="4 5" key="1">
    <citation type="submission" date="2016-10" db="EMBL/GenBank/DDBJ databases">
        <authorList>
            <person name="de Groot N.N."/>
        </authorList>
    </citation>
    <scope>NUCLEOTIDE SEQUENCE [LARGE SCALE GENOMIC DNA]</scope>
    <source>
        <strain evidence="4 5">CGMCC 1.10331</strain>
    </source>
</reference>
<feature type="region of interest" description="Disordered" evidence="1">
    <location>
        <begin position="330"/>
        <end position="352"/>
    </location>
</feature>
<proteinExistence type="predicted"/>
<dbReference type="EMBL" id="FNVN01000001">
    <property type="protein sequence ID" value="SEG05603.1"/>
    <property type="molecule type" value="Genomic_DNA"/>
</dbReference>
<protein>
    <submittedName>
        <fullName evidence="4">SipW-cognate class signal peptide</fullName>
    </submittedName>
    <submittedName>
        <fullName evidence="3">VWA domain-containing protein</fullName>
    </submittedName>
</protein>
<feature type="region of interest" description="Disordered" evidence="1">
    <location>
        <begin position="386"/>
        <end position="422"/>
    </location>
</feature>
<dbReference type="Pfam" id="PF00092">
    <property type="entry name" value="VWA"/>
    <property type="match status" value="1"/>
</dbReference>
<dbReference type="InterPro" id="IPR002035">
    <property type="entry name" value="VWF_A"/>
</dbReference>
<dbReference type="PROSITE" id="PS51318">
    <property type="entry name" value="TAT"/>
    <property type="match status" value="1"/>
</dbReference>
<dbReference type="Gene3D" id="3.40.50.410">
    <property type="entry name" value="von Willebrand factor, type A domain"/>
    <property type="match status" value="1"/>
</dbReference>
<evidence type="ECO:0000259" key="2">
    <source>
        <dbReference type="PROSITE" id="PS50234"/>
    </source>
</evidence>
<evidence type="ECO:0000256" key="1">
    <source>
        <dbReference type="SAM" id="MobiDB-lite"/>
    </source>
</evidence>
<dbReference type="EMBL" id="CP031311">
    <property type="protein sequence ID" value="QCC46279.1"/>
    <property type="molecule type" value="Genomic_DNA"/>
</dbReference>
<feature type="domain" description="VWFA" evidence="2">
    <location>
        <begin position="223"/>
        <end position="466"/>
    </location>
</feature>
<dbReference type="OrthoDB" id="222305at2157"/>
<dbReference type="InterPro" id="IPR006311">
    <property type="entry name" value="TAT_signal"/>
</dbReference>
<evidence type="ECO:0000313" key="3">
    <source>
        <dbReference type="EMBL" id="QCC46279.1"/>
    </source>
</evidence>
<gene>
    <name evidence="3" type="ORF">DV707_00485</name>
    <name evidence="4" type="ORF">SAMN04488133_1466</name>
</gene>
<dbReference type="Proteomes" id="UP000296733">
    <property type="component" value="Chromosome"/>
</dbReference>
<evidence type="ECO:0000313" key="5">
    <source>
        <dbReference type="Proteomes" id="UP000236740"/>
    </source>
</evidence>
<name>A0A1H5X238_9EURY</name>
<keyword evidence="5" id="KW-1185">Reference proteome</keyword>
<dbReference type="SMART" id="SM00327">
    <property type="entry name" value="VWA"/>
    <property type="match status" value="1"/>
</dbReference>
<sequence length="570" mass="59905">MTNDPKSYTLSRRKMLAGIGVVGLASAGTGLGTTAFFSDEEEFVDNSLVAGELDLLVDWQQTYDFGDGHQFVSAHPDHDGDGEQSIAADNDAGQIRYSDFPDEEDEDSNGANIPVLNCENIPPLSEANFGVDPVTGEAMETLVQFTDVKPGDSGEITFSLHLCDNPGYLWMQADNVSESGGVHAEPEMAVDPDNLGDLAGAIQVTLWYDEDCDNVYDGADPVDIMLTLDFSGSMLYDQYGGVVSDDEITINGTTYDETTKIDLVELGTRQFVDYLQSQNADAKVGVAYFDGEGSDDTEPRTGVLQAMTTDLSVVDGALTGLRQKLANVVSGGPGSTPFDGDGDPDPFSNANSIATGTYIGEGVDDAQDELAANGRSGAEKRNIVLSDGESFNGGGSTSFASPQDAADDARAASPSPETDVYTISVGSANDGVLQAMAGPAGGAGGDPSFFNDVDDPLNVPSVFGNLAAQTVAEKVIMQDTLGNVLAALADGNGVPLDGNRATIYDELNDDPTDPDREAFRGDGVMHCVALAWELPFEVGNEIQGDTLGFDLGFYTEQERHNDGSGPELAA</sequence>
<reference evidence="3 6" key="2">
    <citation type="journal article" date="2019" name="Nat. Commun.">
        <title>A new type of DNA phosphorothioation-based antiviral system in archaea.</title>
        <authorList>
            <person name="Xiong L."/>
            <person name="Liu S."/>
            <person name="Chen S."/>
            <person name="Xiao Y."/>
            <person name="Zhu B."/>
            <person name="Gao Y."/>
            <person name="Zhang Y."/>
            <person name="Chen B."/>
            <person name="Luo J."/>
            <person name="Deng Z."/>
            <person name="Chen X."/>
            <person name="Wang L."/>
            <person name="Chen S."/>
        </authorList>
    </citation>
    <scope>NUCLEOTIDE SEQUENCE [LARGE SCALE GENOMIC DNA]</scope>
    <source>
        <strain evidence="3 6">CGMCC 1.10331</strain>
    </source>
</reference>
<dbReference type="GeneID" id="39856518"/>
<dbReference type="RefSeq" id="WP_103991123.1">
    <property type="nucleotide sequence ID" value="NZ_CP031311.1"/>
</dbReference>
<evidence type="ECO:0000313" key="4">
    <source>
        <dbReference type="EMBL" id="SEG05603.1"/>
    </source>
</evidence>